<dbReference type="EMBL" id="CM047909">
    <property type="protein sequence ID" value="KAJ0078912.1"/>
    <property type="molecule type" value="Genomic_DNA"/>
</dbReference>
<sequence>MRAPCCEKMGLKKGPWTAEEDQILVSFIQGNGHGNWRALPKQAVLYISIYIVSRWSAIAGSLPGRTDNEIKNYWHTHLKKRLTKENLISTNDNQISKPAEDLTTPEGKIQSPDDSQQRSGQELSDSVSIEGKDIASESSKGDKNVASPKGDSSNVMDFWFNIFMKAGNSMEILQQNLGELE</sequence>
<proteinExistence type="predicted"/>
<comment type="caution">
    <text evidence="1">The sequence shown here is derived from an EMBL/GenBank/DDBJ whole genome shotgun (WGS) entry which is preliminary data.</text>
</comment>
<reference evidence="2" key="1">
    <citation type="journal article" date="2023" name="G3 (Bethesda)">
        <title>Genome assembly and association tests identify interacting loci associated with vigor, precocity, and sex in interspecific pistachio rootstocks.</title>
        <authorList>
            <person name="Palmer W."/>
            <person name="Jacygrad E."/>
            <person name="Sagayaradj S."/>
            <person name="Cavanaugh K."/>
            <person name="Han R."/>
            <person name="Bertier L."/>
            <person name="Beede B."/>
            <person name="Kafkas S."/>
            <person name="Golino D."/>
            <person name="Preece J."/>
            <person name="Michelmore R."/>
        </authorList>
    </citation>
    <scope>NUCLEOTIDE SEQUENCE [LARGE SCALE GENOMIC DNA]</scope>
</reference>
<organism evidence="1 2">
    <name type="scientific">Pistacia atlantica</name>
    <dbReference type="NCBI Taxonomy" id="434234"/>
    <lineage>
        <taxon>Eukaryota</taxon>
        <taxon>Viridiplantae</taxon>
        <taxon>Streptophyta</taxon>
        <taxon>Embryophyta</taxon>
        <taxon>Tracheophyta</taxon>
        <taxon>Spermatophyta</taxon>
        <taxon>Magnoliopsida</taxon>
        <taxon>eudicotyledons</taxon>
        <taxon>Gunneridae</taxon>
        <taxon>Pentapetalae</taxon>
        <taxon>rosids</taxon>
        <taxon>malvids</taxon>
        <taxon>Sapindales</taxon>
        <taxon>Anacardiaceae</taxon>
        <taxon>Pistacia</taxon>
    </lineage>
</organism>
<name>A0ACC0ZWG7_9ROSI</name>
<evidence type="ECO:0000313" key="2">
    <source>
        <dbReference type="Proteomes" id="UP001164250"/>
    </source>
</evidence>
<protein>
    <submittedName>
        <fullName evidence="1">Uncharacterized protein</fullName>
    </submittedName>
</protein>
<evidence type="ECO:0000313" key="1">
    <source>
        <dbReference type="EMBL" id="KAJ0078912.1"/>
    </source>
</evidence>
<dbReference type="Proteomes" id="UP001164250">
    <property type="component" value="Chromosome 13"/>
</dbReference>
<gene>
    <name evidence="1" type="ORF">Patl1_23183</name>
</gene>
<accession>A0ACC0ZWG7</accession>
<keyword evidence="2" id="KW-1185">Reference proteome</keyword>